<evidence type="ECO:0000256" key="1">
    <source>
        <dbReference type="SAM" id="MobiDB-lite"/>
    </source>
</evidence>
<accession>A0ABS5NC03</accession>
<dbReference type="RefSeq" id="WP_212553725.1">
    <property type="nucleotide sequence ID" value="NZ_JAGXOE010000022.1"/>
</dbReference>
<evidence type="ECO:0008006" key="5">
    <source>
        <dbReference type="Google" id="ProtNLM"/>
    </source>
</evidence>
<keyword evidence="2" id="KW-0472">Membrane</keyword>
<feature type="transmembrane region" description="Helical" evidence="2">
    <location>
        <begin position="767"/>
        <end position="784"/>
    </location>
</feature>
<dbReference type="Proteomes" id="UP000676853">
    <property type="component" value="Unassembled WGS sequence"/>
</dbReference>
<evidence type="ECO:0000313" key="4">
    <source>
        <dbReference type="Proteomes" id="UP000676853"/>
    </source>
</evidence>
<comment type="caution">
    <text evidence="3">The sequence shown here is derived from an EMBL/GenBank/DDBJ whole genome shotgun (WGS) entry which is preliminary data.</text>
</comment>
<name>A0ABS5NC03_TSUPA</name>
<keyword evidence="2" id="KW-1133">Transmembrane helix</keyword>
<reference evidence="3 4" key="1">
    <citation type="submission" date="2021-04" db="EMBL/GenBank/DDBJ databases">
        <title>Whole genome sequence analysis of a thiophenic sulfur metabolizing bacteria.</title>
        <authorList>
            <person name="Akhtar N."/>
            <person name="Akram J."/>
            <person name="Aslam A."/>
        </authorList>
    </citation>
    <scope>NUCLEOTIDE SEQUENCE [LARGE SCALE GENOMIC DNA]</scope>
    <source>
        <strain evidence="3 4">3OW</strain>
    </source>
</reference>
<feature type="compositionally biased region" description="Basic and acidic residues" evidence="1">
    <location>
        <begin position="793"/>
        <end position="812"/>
    </location>
</feature>
<keyword evidence="2" id="KW-0812">Transmembrane</keyword>
<evidence type="ECO:0000313" key="3">
    <source>
        <dbReference type="EMBL" id="MBS4101801.1"/>
    </source>
</evidence>
<feature type="region of interest" description="Disordered" evidence="1">
    <location>
        <begin position="291"/>
        <end position="310"/>
    </location>
</feature>
<feature type="region of interest" description="Disordered" evidence="1">
    <location>
        <begin position="792"/>
        <end position="833"/>
    </location>
</feature>
<gene>
    <name evidence="3" type="ORF">KFZ73_11185</name>
</gene>
<feature type="non-terminal residue" evidence="3">
    <location>
        <position position="1"/>
    </location>
</feature>
<proteinExistence type="predicted"/>
<organism evidence="3 4">
    <name type="scientific">Tsukamurella paurometabola</name>
    <name type="common">Corynebacterium paurometabolum</name>
    <dbReference type="NCBI Taxonomy" id="2061"/>
    <lineage>
        <taxon>Bacteria</taxon>
        <taxon>Bacillati</taxon>
        <taxon>Actinomycetota</taxon>
        <taxon>Actinomycetes</taxon>
        <taxon>Mycobacteriales</taxon>
        <taxon>Tsukamurellaceae</taxon>
        <taxon>Tsukamurella</taxon>
    </lineage>
</organism>
<evidence type="ECO:0000256" key="2">
    <source>
        <dbReference type="SAM" id="Phobius"/>
    </source>
</evidence>
<keyword evidence="4" id="KW-1185">Reference proteome</keyword>
<dbReference type="EMBL" id="JAGXOE010000022">
    <property type="protein sequence ID" value="MBS4101801.1"/>
    <property type="molecule type" value="Genomic_DNA"/>
</dbReference>
<sequence>RRWWRRERSDVTRSARLLCVLTLLIAMTGLPAPSGAGLPDAQFVRINVDEVTSRVTDTSPNEVVVRGTVENFGDRDVSDLDLRIQRAPAVSTSAQLRSDLVADNNVYDTLGRFEPVSKVLKPGQRTTFDVTIPVRPSPTTRGPTLGIDRPGVYPLLLNLNGKPAYGGTARLDDSRTLLPVFALPDGSADTPGAVDKAVTTSPAQVTLLWPLADNPKLAGGVPGGGDTPVRLVDDALARSLGEGGRLDGLLSAYEDATRGPDPRRSALRAGSCLAIDPDLLVTVQAMTGPYRVSRNPGDARGPSSAGTGSDEASAWLDRLRRVAADSCVVALPFGQVDLEALGRSAEPSLQRAALDTPSDVIDSILGVQSVRGVAIPASGVLLSDGARQLRASDVAATVVAATAVKAPERGAGTPSGIVPVGQGIGAAVFDPSVSAALAAMGGVTDGAETGVAPGPTGSVPSSSTFTMSEESAVMRRQAAVGAVTAAALDPTQRYAPPDGWAASTAVDPVARVTGRSTLIVPPQVWAAGPDDARAVLDAVSAQFGAGIAGPRTFRDVVASAQSTGRDPARNAAPWTLRQPEDTTASRVPDRIVSAAAAHVRQVDQLGASLLPLPKTPLTPRMYTSPLREDAVRALRWSPSRQAVDGDASIRLSATRASLTAQLASVRFVSPGGAYTLASDKSPLLIVARNDLPLPIRTVIDWSAPQGVTIDASEVQELPARGTRQIELPTTVDYSRQISVQLTLRSSSNMPLGDPISVSVHSNAYGKSLFWITCAVGILLVLLAGRRLWRRFRGRPDPADADRPPADEHEKRIANSYAAHRPPSPHENPEPKDT</sequence>
<protein>
    <recommendedName>
        <fullName evidence="5">Glycoprotein</fullName>
    </recommendedName>
</protein>